<organism evidence="2 3">
    <name type="scientific">Mikania micrantha</name>
    <name type="common">bitter vine</name>
    <dbReference type="NCBI Taxonomy" id="192012"/>
    <lineage>
        <taxon>Eukaryota</taxon>
        <taxon>Viridiplantae</taxon>
        <taxon>Streptophyta</taxon>
        <taxon>Embryophyta</taxon>
        <taxon>Tracheophyta</taxon>
        <taxon>Spermatophyta</taxon>
        <taxon>Magnoliopsida</taxon>
        <taxon>eudicotyledons</taxon>
        <taxon>Gunneridae</taxon>
        <taxon>Pentapetalae</taxon>
        <taxon>asterids</taxon>
        <taxon>campanulids</taxon>
        <taxon>Asterales</taxon>
        <taxon>Asteraceae</taxon>
        <taxon>Asteroideae</taxon>
        <taxon>Heliantheae alliance</taxon>
        <taxon>Eupatorieae</taxon>
        <taxon>Mikania</taxon>
    </lineage>
</organism>
<name>A0A5N6NPB9_9ASTR</name>
<evidence type="ECO:0000313" key="3">
    <source>
        <dbReference type="Proteomes" id="UP000326396"/>
    </source>
</evidence>
<dbReference type="Proteomes" id="UP000326396">
    <property type="component" value="Linkage Group LG18"/>
</dbReference>
<sequence>MSISFHVLLHSIVQFDKGYLNSGAALGRRKRKRRGLGSGAAVVRKTHTAGKDSSSQPEYGLRNLVGRSPVEPWI</sequence>
<feature type="region of interest" description="Disordered" evidence="1">
    <location>
        <begin position="30"/>
        <end position="74"/>
    </location>
</feature>
<dbReference type="AlphaFoldDB" id="A0A5N6NPB9"/>
<keyword evidence="3" id="KW-1185">Reference proteome</keyword>
<gene>
    <name evidence="2" type="ORF">E3N88_18773</name>
</gene>
<dbReference type="EMBL" id="SZYD01000010">
    <property type="protein sequence ID" value="KAD4982102.1"/>
    <property type="molecule type" value="Genomic_DNA"/>
</dbReference>
<reference evidence="2 3" key="1">
    <citation type="submission" date="2019-05" db="EMBL/GenBank/DDBJ databases">
        <title>Mikania micrantha, genome provides insights into the molecular mechanism of rapid growth.</title>
        <authorList>
            <person name="Liu B."/>
        </authorList>
    </citation>
    <scope>NUCLEOTIDE SEQUENCE [LARGE SCALE GENOMIC DNA]</scope>
    <source>
        <strain evidence="2">NLD-2019</strain>
        <tissue evidence="2">Leaf</tissue>
    </source>
</reference>
<evidence type="ECO:0000256" key="1">
    <source>
        <dbReference type="SAM" id="MobiDB-lite"/>
    </source>
</evidence>
<comment type="caution">
    <text evidence="2">The sequence shown here is derived from an EMBL/GenBank/DDBJ whole genome shotgun (WGS) entry which is preliminary data.</text>
</comment>
<proteinExistence type="predicted"/>
<accession>A0A5N6NPB9</accession>
<evidence type="ECO:0000313" key="2">
    <source>
        <dbReference type="EMBL" id="KAD4982102.1"/>
    </source>
</evidence>
<protein>
    <submittedName>
        <fullName evidence="2">Uncharacterized protein</fullName>
    </submittedName>
</protein>